<feature type="transmembrane region" description="Helical" evidence="1">
    <location>
        <begin position="62"/>
        <end position="83"/>
    </location>
</feature>
<evidence type="ECO:0000313" key="2">
    <source>
        <dbReference type="EMBL" id="SCG42180.1"/>
    </source>
</evidence>
<evidence type="ECO:0000256" key="1">
    <source>
        <dbReference type="SAM" id="Phobius"/>
    </source>
</evidence>
<dbReference type="RefSeq" id="WP_091058583.1">
    <property type="nucleotide sequence ID" value="NZ_FMDM01000002.1"/>
</dbReference>
<protein>
    <recommendedName>
        <fullName evidence="4">Transglycosylase associated protein</fullName>
    </recommendedName>
</protein>
<sequence length="103" mass="10324">MTVSTLVGALVVGLAIGAVGRLVIPGRKAAPIWLTLALGVAAALLGAIVTGQVDRRPTGSPLLPLLVQSGFAAVAVILAVLAAGRSADRQAPQDPGARRKEEV</sequence>
<dbReference type="EMBL" id="FMDM01000002">
    <property type="protein sequence ID" value="SCG42180.1"/>
    <property type="molecule type" value="Genomic_DNA"/>
</dbReference>
<keyword evidence="1" id="KW-1133">Transmembrane helix</keyword>
<keyword evidence="1" id="KW-0472">Membrane</keyword>
<dbReference type="OrthoDB" id="3404914at2"/>
<dbReference type="Proteomes" id="UP000199360">
    <property type="component" value="Unassembled WGS sequence"/>
</dbReference>
<dbReference type="STRING" id="745366.GA0070213_102417"/>
<feature type="transmembrane region" description="Helical" evidence="1">
    <location>
        <begin position="6"/>
        <end position="24"/>
    </location>
</feature>
<keyword evidence="3" id="KW-1185">Reference proteome</keyword>
<keyword evidence="1" id="KW-0812">Transmembrane</keyword>
<feature type="transmembrane region" description="Helical" evidence="1">
    <location>
        <begin position="31"/>
        <end position="50"/>
    </location>
</feature>
<evidence type="ECO:0000313" key="3">
    <source>
        <dbReference type="Proteomes" id="UP000199360"/>
    </source>
</evidence>
<organism evidence="2 3">
    <name type="scientific">Micromonospora humi</name>
    <dbReference type="NCBI Taxonomy" id="745366"/>
    <lineage>
        <taxon>Bacteria</taxon>
        <taxon>Bacillati</taxon>
        <taxon>Actinomycetota</taxon>
        <taxon>Actinomycetes</taxon>
        <taxon>Micromonosporales</taxon>
        <taxon>Micromonosporaceae</taxon>
        <taxon>Micromonospora</taxon>
    </lineage>
</organism>
<proteinExistence type="predicted"/>
<accession>A0A1C5H857</accession>
<reference evidence="3" key="1">
    <citation type="submission" date="2016-06" db="EMBL/GenBank/DDBJ databases">
        <authorList>
            <person name="Varghese N."/>
            <person name="Submissions Spin"/>
        </authorList>
    </citation>
    <scope>NUCLEOTIDE SEQUENCE [LARGE SCALE GENOMIC DNA]</scope>
    <source>
        <strain evidence="3">DSM 45647</strain>
    </source>
</reference>
<dbReference type="AlphaFoldDB" id="A0A1C5H857"/>
<name>A0A1C5H857_9ACTN</name>
<evidence type="ECO:0008006" key="4">
    <source>
        <dbReference type="Google" id="ProtNLM"/>
    </source>
</evidence>
<gene>
    <name evidence="2" type="ORF">GA0070213_102417</name>
</gene>